<evidence type="ECO:0000313" key="3">
    <source>
        <dbReference type="Proteomes" id="UP000241818"/>
    </source>
</evidence>
<gene>
    <name evidence="2" type="ORF">M430DRAFT_93919</name>
</gene>
<sequence>MRNLPNDSAISVATAAAAASSSAYPSSITPPPGERRASDDRTKSKSNSPQATQFTPYHELSPEEQAAQDLENEAAVAQAQASIDIDSGSDVASVSDAGYETDSLRSAASTSLSSSVRDFAFENGRRYHKFREGAYNFPNDDSEQEREDMKHAMMVNLCQKLHFAPIGDNPGNILDIGTGTGIWAIEMGDLYPSANVLGIDLSPIQPEWVPPNVKFMVDDVESPWLRPPNHFDYIHGRHTVMAIRDWPKLMRQVLTHLKPGGWFELQEIHHFPQCHDGSMPPNHPVAEYWSLIDQGLAAVGINFKAVLEMADMMREAGFVNVTTRIFHVPIGVWPKNKVLKMVGMYWREILLMGAEPIALGPLTRGLKWSREEVEVHLVAVRKAYMDAWVHSHMPLHIICAQKPE</sequence>
<dbReference type="Gene3D" id="3.40.50.150">
    <property type="entry name" value="Vaccinia Virus protein VP39"/>
    <property type="match status" value="1"/>
</dbReference>
<dbReference type="CDD" id="cd02440">
    <property type="entry name" value="AdoMet_MTases"/>
    <property type="match status" value="1"/>
</dbReference>
<dbReference type="SUPFAM" id="SSF53335">
    <property type="entry name" value="S-adenosyl-L-methionine-dependent methyltransferases"/>
    <property type="match status" value="1"/>
</dbReference>
<reference evidence="2 3" key="1">
    <citation type="journal article" date="2018" name="New Phytol.">
        <title>Comparative genomics and transcriptomics depict ericoid mycorrhizal fungi as versatile saprotrophs and plant mutualists.</title>
        <authorList>
            <person name="Martino E."/>
            <person name="Morin E."/>
            <person name="Grelet G.A."/>
            <person name="Kuo A."/>
            <person name="Kohler A."/>
            <person name="Daghino S."/>
            <person name="Barry K.W."/>
            <person name="Cichocki N."/>
            <person name="Clum A."/>
            <person name="Dockter R.B."/>
            <person name="Hainaut M."/>
            <person name="Kuo R.C."/>
            <person name="LaButti K."/>
            <person name="Lindahl B.D."/>
            <person name="Lindquist E.A."/>
            <person name="Lipzen A."/>
            <person name="Khouja H.R."/>
            <person name="Magnuson J."/>
            <person name="Murat C."/>
            <person name="Ohm R.A."/>
            <person name="Singer S.W."/>
            <person name="Spatafora J.W."/>
            <person name="Wang M."/>
            <person name="Veneault-Fourrey C."/>
            <person name="Henrissat B."/>
            <person name="Grigoriev I.V."/>
            <person name="Martin F.M."/>
            <person name="Perotto S."/>
        </authorList>
    </citation>
    <scope>NUCLEOTIDE SEQUENCE [LARGE SCALE GENOMIC DNA]</scope>
    <source>
        <strain evidence="2 3">ATCC 22711</strain>
    </source>
</reference>
<dbReference type="InParanoid" id="A0A2T3BFU9"/>
<dbReference type="PANTHER" id="PTHR43591">
    <property type="entry name" value="METHYLTRANSFERASE"/>
    <property type="match status" value="1"/>
</dbReference>
<dbReference type="PANTHER" id="PTHR43591:SF10">
    <property type="entry name" value="ABC TRANSMEMBRANE TYPE-1 DOMAIN-CONTAINING PROTEIN-RELATED"/>
    <property type="match status" value="1"/>
</dbReference>
<feature type="compositionally biased region" description="Polar residues" evidence="1">
    <location>
        <begin position="45"/>
        <end position="55"/>
    </location>
</feature>
<dbReference type="RefSeq" id="XP_024725825.1">
    <property type="nucleotide sequence ID" value="XM_024869799.1"/>
</dbReference>
<evidence type="ECO:0000313" key="2">
    <source>
        <dbReference type="EMBL" id="PSS28300.1"/>
    </source>
</evidence>
<dbReference type="Proteomes" id="UP000241818">
    <property type="component" value="Unassembled WGS sequence"/>
</dbReference>
<proteinExistence type="predicted"/>
<feature type="compositionally biased region" description="Basic and acidic residues" evidence="1">
    <location>
        <begin position="33"/>
        <end position="43"/>
    </location>
</feature>
<evidence type="ECO:0008006" key="4">
    <source>
        <dbReference type="Google" id="ProtNLM"/>
    </source>
</evidence>
<dbReference type="OrthoDB" id="184880at2759"/>
<dbReference type="InterPro" id="IPR029063">
    <property type="entry name" value="SAM-dependent_MTases_sf"/>
</dbReference>
<dbReference type="EMBL" id="KZ679006">
    <property type="protein sequence ID" value="PSS28300.1"/>
    <property type="molecule type" value="Genomic_DNA"/>
</dbReference>
<protein>
    <recommendedName>
        <fullName evidence="4">Methyltransferase domain-containing protein</fullName>
    </recommendedName>
</protein>
<keyword evidence="3" id="KW-1185">Reference proteome</keyword>
<accession>A0A2T3BFU9</accession>
<dbReference type="GeneID" id="36577880"/>
<dbReference type="Pfam" id="PF13489">
    <property type="entry name" value="Methyltransf_23"/>
    <property type="match status" value="1"/>
</dbReference>
<evidence type="ECO:0000256" key="1">
    <source>
        <dbReference type="SAM" id="MobiDB-lite"/>
    </source>
</evidence>
<dbReference type="STRING" id="857342.A0A2T3BFU9"/>
<feature type="region of interest" description="Disordered" evidence="1">
    <location>
        <begin position="16"/>
        <end position="71"/>
    </location>
</feature>
<name>A0A2T3BFU9_AMORE</name>
<dbReference type="GO" id="GO:0008168">
    <property type="term" value="F:methyltransferase activity"/>
    <property type="evidence" value="ECO:0007669"/>
    <property type="project" value="TreeGrafter"/>
</dbReference>
<dbReference type="AlphaFoldDB" id="A0A2T3BFU9"/>
<feature type="compositionally biased region" description="Low complexity" evidence="1">
    <location>
        <begin position="16"/>
        <end position="27"/>
    </location>
</feature>
<organism evidence="2 3">
    <name type="scientific">Amorphotheca resinae ATCC 22711</name>
    <dbReference type="NCBI Taxonomy" id="857342"/>
    <lineage>
        <taxon>Eukaryota</taxon>
        <taxon>Fungi</taxon>
        <taxon>Dikarya</taxon>
        <taxon>Ascomycota</taxon>
        <taxon>Pezizomycotina</taxon>
        <taxon>Leotiomycetes</taxon>
        <taxon>Helotiales</taxon>
        <taxon>Amorphothecaceae</taxon>
        <taxon>Amorphotheca</taxon>
    </lineage>
</organism>